<dbReference type="InterPro" id="IPR000415">
    <property type="entry name" value="Nitroreductase-like"/>
</dbReference>
<dbReference type="GeneID" id="93772940"/>
<dbReference type="Pfam" id="PF00881">
    <property type="entry name" value="Nitroreductase"/>
    <property type="match status" value="1"/>
</dbReference>
<dbReference type="SUPFAM" id="SSF55469">
    <property type="entry name" value="FMN-dependent nitroreductase-like"/>
    <property type="match status" value="2"/>
</dbReference>
<evidence type="ECO:0000259" key="2">
    <source>
        <dbReference type="Pfam" id="PF00881"/>
    </source>
</evidence>
<keyword evidence="6" id="KW-1185">Reference proteome</keyword>
<feature type="domain" description="Nitroreductase" evidence="2">
    <location>
        <begin position="360"/>
        <end position="535"/>
    </location>
</feature>
<proteinExistence type="predicted"/>
<sequence length="549" mass="58298">MTSENPGLAHAYATAILRRGREPMPPADFTPNWADAPRRGKYYPQASAFGLPAPPSAGVDLDTALRGPGDADEPFTLPLLAGLLHHSYGLLGRRLGIQANSDLGVLPSYAYANWHRGAASGGGLYPCSVYWVAGPGAGVTPGVYYYAHARHAMQRLLGGDVSARVNAAVAPPRPASQFLIVGVKYWQNAFKYNNFSYHVVSMDLGTLLQSWRLWAGAQGRQIRPVLWFDQAAVADLLGLVPDDETLFAAVPLTWAAPTAPAPTAPAPTAPAPAALAPTPAPTRRREPATVRVRHRDQERSQTLLTFDTLRQVSRSTAASVDRPATGALAPAAAHPTPPGGTRLPLPAAAPLTLSVEAALTARRSSFGRFLHNRPMAAEQLAALLRATTASTVPSEIDGPADRPLTRIYAFVNAVANVPAGGYVYDPQEHSLVAVTSGPPGAFLQRNYTLANYNLEQAAVVLVLTVRTHAVLDATGDRGYNLVNATIGAMAQTFYTVAAALHLGAGVALGFDGISYVEELGLADSDEFPLLIMLAGEERGQLGDYRYELR</sequence>
<dbReference type="PANTHER" id="PTHR43745">
    <property type="entry name" value="NITROREDUCTASE MJ1384-RELATED"/>
    <property type="match status" value="1"/>
</dbReference>
<accession>A0A542XRX7</accession>
<dbReference type="RefSeq" id="WP_029024803.1">
    <property type="nucleotide sequence ID" value="NZ_BOQM01000010.1"/>
</dbReference>
<name>A0A542XRX7_SALAC</name>
<feature type="region of interest" description="Disordered" evidence="1">
    <location>
        <begin position="314"/>
        <end position="345"/>
    </location>
</feature>
<dbReference type="EMBL" id="BOQM01000010">
    <property type="protein sequence ID" value="GIM84385.1"/>
    <property type="molecule type" value="Genomic_DNA"/>
</dbReference>
<dbReference type="EMBL" id="VFOL01000001">
    <property type="protein sequence ID" value="TQL38559.1"/>
    <property type="molecule type" value="Genomic_DNA"/>
</dbReference>
<evidence type="ECO:0000313" key="5">
    <source>
        <dbReference type="Proteomes" id="UP000315983"/>
    </source>
</evidence>
<dbReference type="Gene3D" id="3.40.109.10">
    <property type="entry name" value="NADH Oxidase"/>
    <property type="match status" value="2"/>
</dbReference>
<dbReference type="InterPro" id="IPR029479">
    <property type="entry name" value="Nitroreductase"/>
</dbReference>
<reference evidence="4 5" key="1">
    <citation type="submission" date="2019-06" db="EMBL/GenBank/DDBJ databases">
        <title>Sequencing the genomes of 1000 actinobacteria strains.</title>
        <authorList>
            <person name="Klenk H.-P."/>
        </authorList>
    </citation>
    <scope>NUCLEOTIDE SEQUENCE [LARGE SCALE GENOMIC DNA]</scope>
    <source>
        <strain evidence="4 5">DSM 44819</strain>
    </source>
</reference>
<comment type="caution">
    <text evidence="4">The sequence shown here is derived from an EMBL/GenBank/DDBJ whole genome shotgun (WGS) entry which is preliminary data.</text>
</comment>
<dbReference type="InterPro" id="IPR052544">
    <property type="entry name" value="Bacteriocin_Proc_Enz"/>
</dbReference>
<dbReference type="AlphaFoldDB" id="A0A542XRX7"/>
<reference evidence="3 6" key="2">
    <citation type="submission" date="2021-03" db="EMBL/GenBank/DDBJ databases">
        <title>Whole genome shotgun sequence of Salinispora arenicola NBRC 105043.</title>
        <authorList>
            <person name="Komaki H."/>
            <person name="Tamura T."/>
        </authorList>
    </citation>
    <scope>NUCLEOTIDE SEQUENCE [LARGE SCALE GENOMIC DNA]</scope>
    <source>
        <strain evidence="3 6">NBRC 105043</strain>
    </source>
</reference>
<organism evidence="4 5">
    <name type="scientific">Salinispora arenicola</name>
    <dbReference type="NCBI Taxonomy" id="168697"/>
    <lineage>
        <taxon>Bacteria</taxon>
        <taxon>Bacillati</taxon>
        <taxon>Actinomycetota</taxon>
        <taxon>Actinomycetes</taxon>
        <taxon>Micromonosporales</taxon>
        <taxon>Micromonosporaceae</taxon>
        <taxon>Salinispora</taxon>
    </lineage>
</organism>
<dbReference type="Proteomes" id="UP000315983">
    <property type="component" value="Unassembled WGS sequence"/>
</dbReference>
<gene>
    <name evidence="4" type="ORF">FB564_3760</name>
    <name evidence="3" type="ORF">Sar04_17050</name>
</gene>
<evidence type="ECO:0000313" key="6">
    <source>
        <dbReference type="Proteomes" id="UP000677457"/>
    </source>
</evidence>
<feature type="region of interest" description="Disordered" evidence="1">
    <location>
        <begin position="260"/>
        <end position="297"/>
    </location>
</feature>
<dbReference type="Proteomes" id="UP000677457">
    <property type="component" value="Unassembled WGS sequence"/>
</dbReference>
<feature type="compositionally biased region" description="Low complexity" evidence="1">
    <location>
        <begin position="323"/>
        <end position="345"/>
    </location>
</feature>
<evidence type="ECO:0000256" key="1">
    <source>
        <dbReference type="SAM" id="MobiDB-lite"/>
    </source>
</evidence>
<dbReference type="GO" id="GO:0016491">
    <property type="term" value="F:oxidoreductase activity"/>
    <property type="evidence" value="ECO:0007669"/>
    <property type="project" value="InterPro"/>
</dbReference>
<evidence type="ECO:0000313" key="4">
    <source>
        <dbReference type="EMBL" id="TQL38559.1"/>
    </source>
</evidence>
<feature type="compositionally biased region" description="Pro residues" evidence="1">
    <location>
        <begin position="260"/>
        <end position="270"/>
    </location>
</feature>
<dbReference type="PANTHER" id="PTHR43745:SF2">
    <property type="entry name" value="NITROREDUCTASE MJ1384-RELATED"/>
    <property type="match status" value="1"/>
</dbReference>
<protein>
    <submittedName>
        <fullName evidence="4">SagB-type dehydrogenase family enzyme</fullName>
    </submittedName>
</protein>
<evidence type="ECO:0000313" key="3">
    <source>
        <dbReference type="EMBL" id="GIM84385.1"/>
    </source>
</evidence>